<dbReference type="EMBL" id="MFJW01000017">
    <property type="protein sequence ID" value="OGG29730.1"/>
    <property type="molecule type" value="Genomic_DNA"/>
</dbReference>
<sequence length="80" mass="8924">MEDIPQGCIRVGREMELHTHPVLNPATGRAEMPGPGGFVLVKCTFVPGEGEEKTVKLYDGEPRIDWLSPDVQMFDECIPR</sequence>
<gene>
    <name evidence="1" type="ORF">A2971_00595</name>
</gene>
<dbReference type="Proteomes" id="UP000178461">
    <property type="component" value="Unassembled WGS sequence"/>
</dbReference>
<name>A0A1F6AYJ4_9BACT</name>
<comment type="caution">
    <text evidence="1">The sequence shown here is derived from an EMBL/GenBank/DDBJ whole genome shotgun (WGS) entry which is preliminary data.</text>
</comment>
<reference evidence="1 2" key="1">
    <citation type="journal article" date="2016" name="Nat. Commun.">
        <title>Thousands of microbial genomes shed light on interconnected biogeochemical processes in an aquifer system.</title>
        <authorList>
            <person name="Anantharaman K."/>
            <person name="Brown C.T."/>
            <person name="Hug L.A."/>
            <person name="Sharon I."/>
            <person name="Castelle C.J."/>
            <person name="Probst A.J."/>
            <person name="Thomas B.C."/>
            <person name="Singh A."/>
            <person name="Wilkins M.J."/>
            <person name="Karaoz U."/>
            <person name="Brodie E.L."/>
            <person name="Williams K.H."/>
            <person name="Hubbard S.S."/>
            <person name="Banfield J.F."/>
        </authorList>
    </citation>
    <scope>NUCLEOTIDE SEQUENCE [LARGE SCALE GENOMIC DNA]</scope>
</reference>
<organism evidence="1 2">
    <name type="scientific">Candidatus Gottesmanbacteria bacterium RIFCSPLOWO2_01_FULL_46_21</name>
    <dbReference type="NCBI Taxonomy" id="1798393"/>
    <lineage>
        <taxon>Bacteria</taxon>
        <taxon>Candidatus Gottesmaniibacteriota</taxon>
    </lineage>
</organism>
<evidence type="ECO:0000313" key="2">
    <source>
        <dbReference type="Proteomes" id="UP000178461"/>
    </source>
</evidence>
<accession>A0A1F6AYJ4</accession>
<dbReference type="AlphaFoldDB" id="A0A1F6AYJ4"/>
<evidence type="ECO:0000313" key="1">
    <source>
        <dbReference type="EMBL" id="OGG29730.1"/>
    </source>
</evidence>
<proteinExistence type="predicted"/>
<protein>
    <submittedName>
        <fullName evidence="1">Uncharacterized protein</fullName>
    </submittedName>
</protein>